<proteinExistence type="predicted"/>
<comment type="caution">
    <text evidence="1">The sequence shown here is derived from an EMBL/GenBank/DDBJ whole genome shotgun (WGS) entry which is preliminary data.</text>
</comment>
<dbReference type="Proteomes" id="UP001396334">
    <property type="component" value="Unassembled WGS sequence"/>
</dbReference>
<evidence type="ECO:0000313" key="2">
    <source>
        <dbReference type="Proteomes" id="UP001396334"/>
    </source>
</evidence>
<evidence type="ECO:0000313" key="1">
    <source>
        <dbReference type="EMBL" id="KAK8478956.1"/>
    </source>
</evidence>
<keyword evidence="2" id="KW-1185">Reference proteome</keyword>
<sequence length="198" mass="22163">MIGMRDQNDICNSWHHDGWTTKMVAWILLVIPVIFFPFLVIKVYETLSEFCVVLYPRGSDGLLPSAVISVYLAFGCYTSLSSEARDYVCSGHRYKSSIISTGTLIIEMLKSSVIYSALRAGSLTPFLAPPPSSRTGSIPLILSSMTLLNHLMLSYNNLSRRILTRNQSQMLNDSSNYEDISPPTLFPKMLIRKTSRGI</sequence>
<name>A0ABR1ZFI6_9ROSI</name>
<dbReference type="InterPro" id="IPR005016">
    <property type="entry name" value="TDE1/TMS"/>
</dbReference>
<protein>
    <submittedName>
        <fullName evidence="1">Uncharacterized protein</fullName>
    </submittedName>
</protein>
<dbReference type="PANTHER" id="PTHR10383:SF9">
    <property type="entry name" value="SERINE INCORPORATOR, ISOFORM F"/>
    <property type="match status" value="1"/>
</dbReference>
<dbReference type="PANTHER" id="PTHR10383">
    <property type="entry name" value="SERINE INCORPORATOR"/>
    <property type="match status" value="1"/>
</dbReference>
<reference evidence="1 2" key="1">
    <citation type="journal article" date="2024" name="G3 (Bethesda)">
        <title>Genome assembly of Hibiscus sabdariffa L. provides insights into metabolisms of medicinal natural products.</title>
        <authorList>
            <person name="Kim T."/>
        </authorList>
    </citation>
    <scope>NUCLEOTIDE SEQUENCE [LARGE SCALE GENOMIC DNA]</scope>
    <source>
        <strain evidence="1">TK-2024</strain>
        <tissue evidence="1">Old leaves</tissue>
    </source>
</reference>
<dbReference type="InterPro" id="IPR032675">
    <property type="entry name" value="LRR_dom_sf"/>
</dbReference>
<gene>
    <name evidence="1" type="ORF">V6N11_012825</name>
</gene>
<dbReference type="Gene3D" id="3.80.10.10">
    <property type="entry name" value="Ribonuclease Inhibitor"/>
    <property type="match status" value="1"/>
</dbReference>
<accession>A0ABR1ZFI6</accession>
<dbReference type="EMBL" id="JBBPBN010001265">
    <property type="protein sequence ID" value="KAK8478956.1"/>
    <property type="molecule type" value="Genomic_DNA"/>
</dbReference>
<organism evidence="1 2">
    <name type="scientific">Hibiscus sabdariffa</name>
    <name type="common">roselle</name>
    <dbReference type="NCBI Taxonomy" id="183260"/>
    <lineage>
        <taxon>Eukaryota</taxon>
        <taxon>Viridiplantae</taxon>
        <taxon>Streptophyta</taxon>
        <taxon>Embryophyta</taxon>
        <taxon>Tracheophyta</taxon>
        <taxon>Spermatophyta</taxon>
        <taxon>Magnoliopsida</taxon>
        <taxon>eudicotyledons</taxon>
        <taxon>Gunneridae</taxon>
        <taxon>Pentapetalae</taxon>
        <taxon>rosids</taxon>
        <taxon>malvids</taxon>
        <taxon>Malvales</taxon>
        <taxon>Malvaceae</taxon>
        <taxon>Malvoideae</taxon>
        <taxon>Hibiscus</taxon>
    </lineage>
</organism>